<dbReference type="GO" id="GO:0005634">
    <property type="term" value="C:nucleus"/>
    <property type="evidence" value="ECO:0007669"/>
    <property type="project" value="UniProtKB-SubCell"/>
</dbReference>
<evidence type="ECO:0000313" key="7">
    <source>
        <dbReference type="Proteomes" id="UP000800041"/>
    </source>
</evidence>
<dbReference type="AlphaFoldDB" id="A0A6G1GMR8"/>
<dbReference type="PANTHER" id="PTHR10644">
    <property type="entry name" value="DNA REPAIR/RNA PROCESSING CPSF FAMILY"/>
    <property type="match status" value="1"/>
</dbReference>
<dbReference type="Proteomes" id="UP000800041">
    <property type="component" value="Unassembled WGS sequence"/>
</dbReference>
<proteinExistence type="predicted"/>
<protein>
    <recommendedName>
        <fullName evidence="8">DNA damage-binding protein 1</fullName>
    </recommendedName>
</protein>
<feature type="domain" description="RSE1/DDB1/CPSF1 first beta-propeller" evidence="4">
    <location>
        <begin position="13"/>
        <end position="364"/>
    </location>
</feature>
<feature type="domain" description="RSE1/DDB1/CPSF1 C-terminal" evidence="3">
    <location>
        <begin position="777"/>
        <end position="1110"/>
    </location>
</feature>
<dbReference type="Pfam" id="PF03178">
    <property type="entry name" value="CPSF_A"/>
    <property type="match status" value="1"/>
</dbReference>
<accession>A0A6G1GMR8</accession>
<evidence type="ECO:0000256" key="1">
    <source>
        <dbReference type="ARBA" id="ARBA00004123"/>
    </source>
</evidence>
<dbReference type="Pfam" id="PF10433">
    <property type="entry name" value="Beta-prop_RSE1_1st"/>
    <property type="match status" value="1"/>
</dbReference>
<evidence type="ECO:0000259" key="5">
    <source>
        <dbReference type="Pfam" id="PF23726"/>
    </source>
</evidence>
<keyword evidence="7" id="KW-1185">Reference proteome</keyword>
<dbReference type="InterPro" id="IPR018846">
    <property type="entry name" value="Beta-prop_RSE1/DDB1/CPSF1_1st"/>
</dbReference>
<evidence type="ECO:0000256" key="2">
    <source>
        <dbReference type="ARBA" id="ARBA00023242"/>
    </source>
</evidence>
<dbReference type="Pfam" id="PF23726">
    <property type="entry name" value="Beta-prop_RSE1_2nd"/>
    <property type="match status" value="1"/>
</dbReference>
<keyword evidence="2" id="KW-0539">Nucleus</keyword>
<reference evidence="6" key="1">
    <citation type="journal article" date="2020" name="Stud. Mycol.">
        <title>101 Dothideomycetes genomes: a test case for predicting lifestyles and emergence of pathogens.</title>
        <authorList>
            <person name="Haridas S."/>
            <person name="Albert R."/>
            <person name="Binder M."/>
            <person name="Bloem J."/>
            <person name="Labutti K."/>
            <person name="Salamov A."/>
            <person name="Andreopoulos B."/>
            <person name="Baker S."/>
            <person name="Barry K."/>
            <person name="Bills G."/>
            <person name="Bluhm B."/>
            <person name="Cannon C."/>
            <person name="Castanera R."/>
            <person name="Culley D."/>
            <person name="Daum C."/>
            <person name="Ezra D."/>
            <person name="Gonzalez J."/>
            <person name="Henrissat B."/>
            <person name="Kuo A."/>
            <person name="Liang C."/>
            <person name="Lipzen A."/>
            <person name="Lutzoni F."/>
            <person name="Magnuson J."/>
            <person name="Mondo S."/>
            <person name="Nolan M."/>
            <person name="Ohm R."/>
            <person name="Pangilinan J."/>
            <person name="Park H.-J."/>
            <person name="Ramirez L."/>
            <person name="Alfaro M."/>
            <person name="Sun H."/>
            <person name="Tritt A."/>
            <person name="Yoshinaga Y."/>
            <person name="Zwiers L.-H."/>
            <person name="Turgeon B."/>
            <person name="Goodwin S."/>
            <person name="Spatafora J."/>
            <person name="Crous P."/>
            <person name="Grigoriev I."/>
        </authorList>
    </citation>
    <scope>NUCLEOTIDE SEQUENCE</scope>
    <source>
        <strain evidence="6">CBS 113979</strain>
    </source>
</reference>
<evidence type="ECO:0008006" key="8">
    <source>
        <dbReference type="Google" id="ProtNLM"/>
    </source>
</evidence>
<dbReference type="SUPFAM" id="SSF69322">
    <property type="entry name" value="Tricorn protease domain 2"/>
    <property type="match status" value="1"/>
</dbReference>
<organism evidence="6 7">
    <name type="scientific">Aulographum hederae CBS 113979</name>
    <dbReference type="NCBI Taxonomy" id="1176131"/>
    <lineage>
        <taxon>Eukaryota</taxon>
        <taxon>Fungi</taxon>
        <taxon>Dikarya</taxon>
        <taxon>Ascomycota</taxon>
        <taxon>Pezizomycotina</taxon>
        <taxon>Dothideomycetes</taxon>
        <taxon>Pleosporomycetidae</taxon>
        <taxon>Aulographales</taxon>
        <taxon>Aulographaceae</taxon>
    </lineage>
</organism>
<evidence type="ECO:0000259" key="4">
    <source>
        <dbReference type="Pfam" id="PF10433"/>
    </source>
</evidence>
<dbReference type="InterPro" id="IPR004871">
    <property type="entry name" value="RSE1/DDB1/CPSF1_C"/>
</dbReference>
<evidence type="ECO:0000259" key="3">
    <source>
        <dbReference type="Pfam" id="PF03178"/>
    </source>
</evidence>
<feature type="domain" description="RSE1/DDB1/CPSF1 second beta-propeller" evidence="5">
    <location>
        <begin position="419"/>
        <end position="728"/>
    </location>
</feature>
<dbReference type="EMBL" id="ML977187">
    <property type="protein sequence ID" value="KAF1982225.1"/>
    <property type="molecule type" value="Genomic_DNA"/>
</dbReference>
<dbReference type="InterPro" id="IPR015943">
    <property type="entry name" value="WD40/YVTN_repeat-like_dom_sf"/>
</dbReference>
<dbReference type="GO" id="GO:0003676">
    <property type="term" value="F:nucleic acid binding"/>
    <property type="evidence" value="ECO:0007669"/>
    <property type="project" value="InterPro"/>
</dbReference>
<dbReference type="OrthoDB" id="433457at2759"/>
<evidence type="ECO:0000313" key="6">
    <source>
        <dbReference type="EMBL" id="KAF1982225.1"/>
    </source>
</evidence>
<dbReference type="InterPro" id="IPR050358">
    <property type="entry name" value="RSE1/DDB1/CFT1"/>
</dbReference>
<dbReference type="Gene3D" id="1.10.150.910">
    <property type="match status" value="1"/>
</dbReference>
<dbReference type="InterPro" id="IPR058543">
    <property type="entry name" value="Beta-prop_RSE1/DDB1/CPSF1_2nd"/>
</dbReference>
<gene>
    <name evidence="6" type="ORF">K402DRAFT_407875</name>
</gene>
<comment type="subcellular location">
    <subcellularLocation>
        <location evidence="1">Nucleus</location>
    </subcellularLocation>
</comment>
<dbReference type="Gene3D" id="2.130.10.10">
    <property type="entry name" value="YVTN repeat-like/Quinoprotein amine dehydrogenase"/>
    <property type="match status" value="3"/>
</dbReference>
<name>A0A6G1GMR8_9PEZI</name>
<sequence length="1144" mass="125951">MAYLAPIHRPSCVRNAIKLHLLSPDEEHLVVAKANRLEIYAQSEQGLVLAHSKTIYGRVVCFNKIRPASSTTDHLVIGTDRLAYFTVSWDPESKQLKTEKSCVDLAVKSLRVSQTSIRCLVDPSGKFMTLEMFEGVVTVVPLQHKNKRKQEPADPGNLGEATLSRIPELFVRSSAFVPPRFQNEKNDKPKLALIYEDSSGKVWLRVRHLAYTPSSAKGEAGSAELDDGPIPKSLELGAAHLIPMTLPTGGLLIVSETSVSFYNDETDQLKTVPLEEATVFVAWERIDDQRFILADDYGYLYMIMLMLDNRGTVRSWNVEKLGRTSHASTLIYLGDGHVFLGSAQGDSQVISIQNSSIEVVQTFSNVGPILDFTVMDMGNRAAEGQTHDYSSGQARIVTGSGAWNDGSLRSIRSGVGLEDLGSLGETERITRLFSLSSGQATDGYVDTLVASSMDETRIFSFSPEGDITEVDEFFGFSLTEETLHADNLTNGNFVQFTTSSVRITDIGSGMTLSEWTPPAGQHIHSVTMDEYIAILSVGDDELVVLELADTIALNKRKNFPTEGQVSCVTLSAKVPGACVVGFWEQSKVYILNLDTLDTIREVSLNDDGIVPKSLLITNIFVDQSPVLLVAMADGTVVTFHIDPTKYDLSSRKSIVLGSHQPEFKVIPRNENESGVFATCEHPSLIYGEEGRLVYSAITAQNAICVCPFNTSAFPGSIAIATADDIRVGLVDSEKTTHVQSLAFGETVRRVAYSASLRAFGLGTIQRHLDNGVEVVVSRFKLADEILFKELDTYELNADEMVESVLRCELDDGTGELAERFVVGTSYLEENEDDGSKGRIIVFEVTDERLLKKVTELSVKGACRVLEMVDGRIVAALMKTVNAVYRHYSLFLTRRKVVIYSLDYPNSQPQLTKLTSFRTSTAPVGLTSRNRMVAVADLMKSVSLVEFNPGVNGTPDKLREVARHYSTLWATAVAHFAPNTYLESDAEGNLIVLERETKGVTEADMRSMRVLSEISLGEMVNQIREVDVKVPADTPVAPKAFLATVEGSIYLVGAIAESHLNLLMQLQANMADCLQSIGNVPFNQYRAFKSHVREADEPFRFVDGDLIERFLNLEEDVQERCVVGLGEGVGIEEVKVVVEKLKRLH</sequence>